<dbReference type="EMBL" id="BQNB010010444">
    <property type="protein sequence ID" value="GJS77389.1"/>
    <property type="molecule type" value="Genomic_DNA"/>
</dbReference>
<keyword evidence="3" id="KW-1185">Reference proteome</keyword>
<evidence type="ECO:0000313" key="2">
    <source>
        <dbReference type="EMBL" id="GJS77389.1"/>
    </source>
</evidence>
<reference evidence="2" key="2">
    <citation type="submission" date="2022-01" db="EMBL/GenBank/DDBJ databases">
        <authorList>
            <person name="Yamashiro T."/>
            <person name="Shiraishi A."/>
            <person name="Satake H."/>
            <person name="Nakayama K."/>
        </authorList>
    </citation>
    <scope>NUCLEOTIDE SEQUENCE</scope>
</reference>
<protein>
    <submittedName>
        <fullName evidence="2">Uncharacterized protein</fullName>
    </submittedName>
</protein>
<comment type="caution">
    <text evidence="2">The sequence shown here is derived from an EMBL/GenBank/DDBJ whole genome shotgun (WGS) entry which is preliminary data.</text>
</comment>
<reference evidence="2" key="1">
    <citation type="journal article" date="2022" name="Int. J. Mol. Sci.">
        <title>Draft Genome of Tanacetum Coccineum: Genomic Comparison of Closely Related Tanacetum-Family Plants.</title>
        <authorList>
            <person name="Yamashiro T."/>
            <person name="Shiraishi A."/>
            <person name="Nakayama K."/>
            <person name="Satake H."/>
        </authorList>
    </citation>
    <scope>NUCLEOTIDE SEQUENCE</scope>
</reference>
<evidence type="ECO:0000313" key="3">
    <source>
        <dbReference type="Proteomes" id="UP001151760"/>
    </source>
</evidence>
<evidence type="ECO:0000256" key="1">
    <source>
        <dbReference type="SAM" id="MobiDB-lite"/>
    </source>
</evidence>
<organism evidence="2 3">
    <name type="scientific">Tanacetum coccineum</name>
    <dbReference type="NCBI Taxonomy" id="301880"/>
    <lineage>
        <taxon>Eukaryota</taxon>
        <taxon>Viridiplantae</taxon>
        <taxon>Streptophyta</taxon>
        <taxon>Embryophyta</taxon>
        <taxon>Tracheophyta</taxon>
        <taxon>Spermatophyta</taxon>
        <taxon>Magnoliopsida</taxon>
        <taxon>eudicotyledons</taxon>
        <taxon>Gunneridae</taxon>
        <taxon>Pentapetalae</taxon>
        <taxon>asterids</taxon>
        <taxon>campanulids</taxon>
        <taxon>Asterales</taxon>
        <taxon>Asteraceae</taxon>
        <taxon>Asteroideae</taxon>
        <taxon>Anthemideae</taxon>
        <taxon>Anthemidinae</taxon>
        <taxon>Tanacetum</taxon>
    </lineage>
</organism>
<sequence>MDVTRNDHTVEEPMKYKERGDPVGAWRGLKFHLEHQTGDAKKTWMKPSSHIVKASKIATDIATFEGKIYTNIE</sequence>
<accession>A0ABQ4YHY0</accession>
<name>A0ABQ4YHY0_9ASTR</name>
<dbReference type="Proteomes" id="UP001151760">
    <property type="component" value="Unassembled WGS sequence"/>
</dbReference>
<proteinExistence type="predicted"/>
<feature type="region of interest" description="Disordered" evidence="1">
    <location>
        <begin position="1"/>
        <end position="21"/>
    </location>
</feature>
<gene>
    <name evidence="2" type="ORF">Tco_0727270</name>
</gene>